<dbReference type="AlphaFoldDB" id="F8KSJ2"/>
<dbReference type="HOGENOM" id="CLU_2861562_0_0_7"/>
<dbReference type="EMBL" id="FR871757">
    <property type="protein sequence ID" value="CCB79761.1"/>
    <property type="molecule type" value="Genomic_DNA"/>
</dbReference>
<reference evidence="1 2" key="1">
    <citation type="journal article" date="2011" name="J. Bacteriol.">
        <title>Genome sequence of Helicobacter bizzozeronii strain CIII-1, an isolate from human gastric mucosa.</title>
        <authorList>
            <person name="Schott T."/>
            <person name="Rossi M."/>
            <person name="Hanninen M.L."/>
        </authorList>
    </citation>
    <scope>NUCLEOTIDE SEQUENCE [LARGE SCALE GENOMIC DNA]</scope>
    <source>
        <strain evidence="1 2">CIII-1</strain>
    </source>
</reference>
<dbReference type="KEGG" id="hbi:HBZC1_07750"/>
<gene>
    <name evidence="1" type="ordered locus">HBZC1_07750</name>
</gene>
<name>F8KSJ2_HELBC</name>
<dbReference type="Proteomes" id="UP000008387">
    <property type="component" value="Chromosome"/>
</dbReference>
<evidence type="ECO:0000313" key="2">
    <source>
        <dbReference type="Proteomes" id="UP000008387"/>
    </source>
</evidence>
<proteinExistence type="predicted"/>
<dbReference type="RefSeq" id="WP_013890225.1">
    <property type="nucleotide sequence ID" value="NC_015674.1"/>
</dbReference>
<keyword evidence="2" id="KW-1185">Reference proteome</keyword>
<sequence>MAQNQVLRWALLVGLLGDVALGDSLDQPTDFDTLASPQGFSTDFFNPPLTHLAQTSMGYGALQL</sequence>
<accession>F8KSJ2</accession>
<evidence type="ECO:0000313" key="1">
    <source>
        <dbReference type="EMBL" id="CCB79761.1"/>
    </source>
</evidence>
<organism evidence="1 2">
    <name type="scientific">Helicobacter bizzozeronii (strain CIII-1)</name>
    <dbReference type="NCBI Taxonomy" id="1002804"/>
    <lineage>
        <taxon>Bacteria</taxon>
        <taxon>Pseudomonadati</taxon>
        <taxon>Campylobacterota</taxon>
        <taxon>Epsilonproteobacteria</taxon>
        <taxon>Campylobacterales</taxon>
        <taxon>Helicobacteraceae</taxon>
        <taxon>Helicobacter</taxon>
    </lineage>
</organism>
<dbReference type="STRING" id="1002804.HBZC1_07750"/>
<protein>
    <submittedName>
        <fullName evidence="1">Uncharacterized protein</fullName>
    </submittedName>
</protein>